<organism evidence="1 2">
    <name type="scientific">Lindgomyces ingoldianus</name>
    <dbReference type="NCBI Taxonomy" id="673940"/>
    <lineage>
        <taxon>Eukaryota</taxon>
        <taxon>Fungi</taxon>
        <taxon>Dikarya</taxon>
        <taxon>Ascomycota</taxon>
        <taxon>Pezizomycotina</taxon>
        <taxon>Dothideomycetes</taxon>
        <taxon>Pleosporomycetidae</taxon>
        <taxon>Pleosporales</taxon>
        <taxon>Lindgomycetaceae</taxon>
        <taxon>Lindgomyces</taxon>
    </lineage>
</organism>
<name>A0ACB6R5P6_9PLEO</name>
<dbReference type="Proteomes" id="UP000799755">
    <property type="component" value="Unassembled WGS sequence"/>
</dbReference>
<reference evidence="1" key="1">
    <citation type="journal article" date="2020" name="Stud. Mycol.">
        <title>101 Dothideomycetes genomes: a test case for predicting lifestyles and emergence of pathogens.</title>
        <authorList>
            <person name="Haridas S."/>
            <person name="Albert R."/>
            <person name="Binder M."/>
            <person name="Bloem J."/>
            <person name="Labutti K."/>
            <person name="Salamov A."/>
            <person name="Andreopoulos B."/>
            <person name="Baker S."/>
            <person name="Barry K."/>
            <person name="Bills G."/>
            <person name="Bluhm B."/>
            <person name="Cannon C."/>
            <person name="Castanera R."/>
            <person name="Culley D."/>
            <person name="Daum C."/>
            <person name="Ezra D."/>
            <person name="Gonzalez J."/>
            <person name="Henrissat B."/>
            <person name="Kuo A."/>
            <person name="Liang C."/>
            <person name="Lipzen A."/>
            <person name="Lutzoni F."/>
            <person name="Magnuson J."/>
            <person name="Mondo S."/>
            <person name="Nolan M."/>
            <person name="Ohm R."/>
            <person name="Pangilinan J."/>
            <person name="Park H.-J."/>
            <person name="Ramirez L."/>
            <person name="Alfaro M."/>
            <person name="Sun H."/>
            <person name="Tritt A."/>
            <person name="Yoshinaga Y."/>
            <person name="Zwiers L.-H."/>
            <person name="Turgeon B."/>
            <person name="Goodwin S."/>
            <person name="Spatafora J."/>
            <person name="Crous P."/>
            <person name="Grigoriev I."/>
        </authorList>
    </citation>
    <scope>NUCLEOTIDE SEQUENCE</scope>
    <source>
        <strain evidence="1">ATCC 200398</strain>
    </source>
</reference>
<dbReference type="EMBL" id="MU003498">
    <property type="protein sequence ID" value="KAF2474392.1"/>
    <property type="molecule type" value="Genomic_DNA"/>
</dbReference>
<keyword evidence="2" id="KW-1185">Reference proteome</keyword>
<proteinExistence type="predicted"/>
<gene>
    <name evidence="1" type="ORF">BDR25DRAFT_216478</name>
</gene>
<evidence type="ECO:0000313" key="2">
    <source>
        <dbReference type="Proteomes" id="UP000799755"/>
    </source>
</evidence>
<sequence>MSSENGNCQNELAPLCHIITPVGMLGYGFLEEHVTPALEKLVGTNVPTALILDSGSTDSGPSKLALGESLLPRPSYVRDLTKLLKLVDKFHVPLIFSSAGGDGSDDHVRDMLGVIEEIAGKKGNEHYQLKTIGIFSEVKKSLILDRLRTGSITGCGSAVPALTEEDIESSPRVASQMGPEPFVDAMKANPDFNVIVGGRAYDPAPYVAYAAYIAEAQPKDAASLEGQKLWGGFTHMGKIMECGASCATPKSWSAQATIYQDGTFDVTPLAPESRCTPVSVAAHTLYEKSRPDLLYGPGGYLDLTTAKYEQLKDGRTVRVRGGTFKFSRDVGIPYQVKLEAACVVGHRTMYMGSIRDPILIGQIDAFLEHVKWYAREQHEEAEGTWELDFHLYGKDQVSALPASAGQPSEIFIIGEALASTQALATSVISAARVATIHASYPNQKAGAGNFAYGIGGKMQVEMGPCSRFSIYHLMALNEGEEKLRIQPDDEGPLFYQTVITFGKGQQVPSTNGFSSADSPLPSKRKTREEHVYPENGKPTNQTNMPMTLGDLARIIRSKNAGPFELTFDVIFDAEDVYRMVKESDILNKGAVARLLNVQEKDIIWIGFFDQAMGFKATIPRMRNGRTEPNGGFMENDVHGSQNYIELMNMKLPESFLQRWIQVRG</sequence>
<protein>
    <submittedName>
        <fullName evidence="1">Uncharacterized protein</fullName>
    </submittedName>
</protein>
<evidence type="ECO:0000313" key="1">
    <source>
        <dbReference type="EMBL" id="KAF2474392.1"/>
    </source>
</evidence>
<accession>A0ACB6R5P6</accession>
<comment type="caution">
    <text evidence="1">The sequence shown here is derived from an EMBL/GenBank/DDBJ whole genome shotgun (WGS) entry which is preliminary data.</text>
</comment>